<dbReference type="Proteomes" id="UP000189701">
    <property type="component" value="Unplaced"/>
</dbReference>
<dbReference type="PANTHER" id="PTHR31635:SF196">
    <property type="entry name" value="REVERSE TRANSCRIPTASE DOMAIN-CONTAINING PROTEIN-RELATED"/>
    <property type="match status" value="1"/>
</dbReference>
<proteinExistence type="predicted"/>
<dbReference type="AlphaFoldDB" id="A0A1U7WRE5"/>
<sequence length="253" mass="28561">MGDFNAILHADDRINGSIVQEAEIMDFEAFLFDTKLAEMKTIGRQYTWSNSHVYSKIDRAIVFPNMKNRSAHNHIKRLVNQCGDAVVQTEEGITEEITRFYKNLLGSAANELPVINLTIMAAGPVLNRTDQEQLIKPITRDEIYKALTDIDDLKAPGCDGFNACFFKNAWPIIGEQGIMTILVDNSQAVFVPGRVITDNILLSHELVKGYGRKGIFPRCMLKVDMQKACDSIEWDFLEQILESMNIPATFIAW</sequence>
<name>A0A1U7WRE5_NICSY</name>
<dbReference type="eggNOG" id="KOG1075">
    <property type="taxonomic scope" value="Eukaryota"/>
</dbReference>
<reference evidence="2" key="2">
    <citation type="submission" date="2025-08" db="UniProtKB">
        <authorList>
            <consortium name="RefSeq"/>
        </authorList>
    </citation>
    <scope>IDENTIFICATION</scope>
    <source>
        <tissue evidence="2">Leaf</tissue>
    </source>
</reference>
<dbReference type="SUPFAM" id="SSF56219">
    <property type="entry name" value="DNase I-like"/>
    <property type="match status" value="1"/>
</dbReference>
<evidence type="ECO:0000313" key="1">
    <source>
        <dbReference type="Proteomes" id="UP000189701"/>
    </source>
</evidence>
<dbReference type="InterPro" id="IPR036691">
    <property type="entry name" value="Endo/exonu/phosph_ase_sf"/>
</dbReference>
<dbReference type="PANTHER" id="PTHR31635">
    <property type="entry name" value="REVERSE TRANSCRIPTASE DOMAIN-CONTAINING PROTEIN-RELATED"/>
    <property type="match status" value="1"/>
</dbReference>
<accession>A0A1U7WRE5</accession>
<evidence type="ECO:0000313" key="2">
    <source>
        <dbReference type="RefSeq" id="XP_009779876.1"/>
    </source>
</evidence>
<dbReference type="OrthoDB" id="1305330at2759"/>
<reference evidence="1" key="1">
    <citation type="journal article" date="2013" name="Genome Biol.">
        <title>Reference genomes and transcriptomes of Nicotiana sylvestris and Nicotiana tomentosiformis.</title>
        <authorList>
            <person name="Sierro N."/>
            <person name="Battey J.N."/>
            <person name="Ouadi S."/>
            <person name="Bovet L."/>
            <person name="Goepfert S."/>
            <person name="Bakaher N."/>
            <person name="Peitsch M.C."/>
            <person name="Ivanov N.V."/>
        </authorList>
    </citation>
    <scope>NUCLEOTIDE SEQUENCE [LARGE SCALE GENOMIC DNA]</scope>
</reference>
<dbReference type="RefSeq" id="XP_009779876.1">
    <property type="nucleotide sequence ID" value="XM_009781574.1"/>
</dbReference>
<keyword evidence="1" id="KW-1185">Reference proteome</keyword>
<dbReference type="STRING" id="4096.A0A1U7WRE5"/>
<protein>
    <submittedName>
        <fullName evidence="2">Uncharacterized protein LOC104229012</fullName>
    </submittedName>
</protein>
<organism evidence="1 2">
    <name type="scientific">Nicotiana sylvestris</name>
    <name type="common">Wood tobacco</name>
    <name type="synonym">South American tobacco</name>
    <dbReference type="NCBI Taxonomy" id="4096"/>
    <lineage>
        <taxon>Eukaryota</taxon>
        <taxon>Viridiplantae</taxon>
        <taxon>Streptophyta</taxon>
        <taxon>Embryophyta</taxon>
        <taxon>Tracheophyta</taxon>
        <taxon>Spermatophyta</taxon>
        <taxon>Magnoliopsida</taxon>
        <taxon>eudicotyledons</taxon>
        <taxon>Gunneridae</taxon>
        <taxon>Pentapetalae</taxon>
        <taxon>asterids</taxon>
        <taxon>lamiids</taxon>
        <taxon>Solanales</taxon>
        <taxon>Solanaceae</taxon>
        <taxon>Nicotianoideae</taxon>
        <taxon>Nicotianeae</taxon>
        <taxon>Nicotiana</taxon>
    </lineage>
</organism>
<gene>
    <name evidence="2" type="primary">LOC104229012</name>
</gene>
<feature type="non-terminal residue" evidence="2">
    <location>
        <position position="253"/>
    </location>
</feature>